<dbReference type="PRINTS" id="PR00039">
    <property type="entry name" value="HTHLYSR"/>
</dbReference>
<dbReference type="AlphaFoldDB" id="A0A1M7ZKR2"/>
<evidence type="ECO:0000256" key="4">
    <source>
        <dbReference type="ARBA" id="ARBA00023163"/>
    </source>
</evidence>
<organism evidence="6 7">
    <name type="scientific">Pseudoxanthobacter soli DSM 19599</name>
    <dbReference type="NCBI Taxonomy" id="1123029"/>
    <lineage>
        <taxon>Bacteria</taxon>
        <taxon>Pseudomonadati</taxon>
        <taxon>Pseudomonadota</taxon>
        <taxon>Alphaproteobacteria</taxon>
        <taxon>Hyphomicrobiales</taxon>
        <taxon>Segnochrobactraceae</taxon>
        <taxon>Pseudoxanthobacter</taxon>
    </lineage>
</organism>
<dbReference type="Pfam" id="PF03466">
    <property type="entry name" value="LysR_substrate"/>
    <property type="match status" value="1"/>
</dbReference>
<dbReference type="Pfam" id="PF00126">
    <property type="entry name" value="HTH_1"/>
    <property type="match status" value="1"/>
</dbReference>
<evidence type="ECO:0000256" key="3">
    <source>
        <dbReference type="ARBA" id="ARBA00023125"/>
    </source>
</evidence>
<dbReference type="InterPro" id="IPR058163">
    <property type="entry name" value="LysR-type_TF_proteobact-type"/>
</dbReference>
<gene>
    <name evidence="6" type="ORF">SAMN02745172_02138</name>
</gene>
<dbReference type="EMBL" id="FRXO01000004">
    <property type="protein sequence ID" value="SHO65493.1"/>
    <property type="molecule type" value="Genomic_DNA"/>
</dbReference>
<accession>A0A1M7ZKR2</accession>
<dbReference type="SUPFAM" id="SSF46785">
    <property type="entry name" value="Winged helix' DNA-binding domain"/>
    <property type="match status" value="1"/>
</dbReference>
<dbReference type="GO" id="GO:0006351">
    <property type="term" value="P:DNA-templated transcription"/>
    <property type="evidence" value="ECO:0007669"/>
    <property type="project" value="TreeGrafter"/>
</dbReference>
<dbReference type="InterPro" id="IPR036390">
    <property type="entry name" value="WH_DNA-bd_sf"/>
</dbReference>
<dbReference type="PANTHER" id="PTHR30537">
    <property type="entry name" value="HTH-TYPE TRANSCRIPTIONAL REGULATOR"/>
    <property type="match status" value="1"/>
</dbReference>
<dbReference type="Gene3D" id="1.10.10.10">
    <property type="entry name" value="Winged helix-like DNA-binding domain superfamily/Winged helix DNA-binding domain"/>
    <property type="match status" value="1"/>
</dbReference>
<evidence type="ECO:0000256" key="1">
    <source>
        <dbReference type="ARBA" id="ARBA00009437"/>
    </source>
</evidence>
<protein>
    <submittedName>
        <fullName evidence="6">LysR family transcriptional regulator, glycine cleavage system transcriptional activator</fullName>
    </submittedName>
</protein>
<dbReference type="STRING" id="1123029.SAMN02745172_02138"/>
<reference evidence="6 7" key="1">
    <citation type="submission" date="2016-12" db="EMBL/GenBank/DDBJ databases">
        <authorList>
            <person name="Song W.-J."/>
            <person name="Kurnit D.M."/>
        </authorList>
    </citation>
    <scope>NUCLEOTIDE SEQUENCE [LARGE SCALE GENOMIC DNA]</scope>
    <source>
        <strain evidence="6 7">DSM 19599</strain>
    </source>
</reference>
<dbReference type="OrthoDB" id="9807765at2"/>
<proteinExistence type="inferred from homology"/>
<dbReference type="InterPro" id="IPR036388">
    <property type="entry name" value="WH-like_DNA-bd_sf"/>
</dbReference>
<evidence type="ECO:0000259" key="5">
    <source>
        <dbReference type="PROSITE" id="PS50931"/>
    </source>
</evidence>
<name>A0A1M7ZKR2_9HYPH</name>
<evidence type="ECO:0000256" key="2">
    <source>
        <dbReference type="ARBA" id="ARBA00023015"/>
    </source>
</evidence>
<dbReference type="Gene3D" id="3.40.190.10">
    <property type="entry name" value="Periplasmic binding protein-like II"/>
    <property type="match status" value="2"/>
</dbReference>
<dbReference type="SUPFAM" id="SSF53850">
    <property type="entry name" value="Periplasmic binding protein-like II"/>
    <property type="match status" value="1"/>
</dbReference>
<sequence>MTKTRLPSLNAVRTFAVAGRHLNLTSAAAELGVTQGAVSRLVQALEADLGVELFRRSGRSVVLTAEGARYHREVAAALARIEAASRDLRENAAGAGLVINAIPTLAMRWLIPRLGGFQALHPEIPVDVRAGDGAVSFADEPADLVIRFGAPPFAGAACARLMEEEMSVVCSPAFLRRHGDLRAPAALLRHRLLQHSTRPWAWTDYLARHRLELPADSPLPSFEHFFMLSEAAASGLGVALLPTFLIREELASGRLVEPLADRLRPEQAYYLLWRPGSERRRPVRVFKTWLLKQAAQDAETT</sequence>
<dbReference type="Proteomes" id="UP000186406">
    <property type="component" value="Unassembled WGS sequence"/>
</dbReference>
<dbReference type="RefSeq" id="WP_073628482.1">
    <property type="nucleotide sequence ID" value="NZ_FRXO01000004.1"/>
</dbReference>
<evidence type="ECO:0000313" key="6">
    <source>
        <dbReference type="EMBL" id="SHO65493.1"/>
    </source>
</evidence>
<comment type="similarity">
    <text evidence="1">Belongs to the LysR transcriptional regulatory family.</text>
</comment>
<evidence type="ECO:0000313" key="7">
    <source>
        <dbReference type="Proteomes" id="UP000186406"/>
    </source>
</evidence>
<dbReference type="FunFam" id="3.40.190.10:FF:000017">
    <property type="entry name" value="Glycine cleavage system transcriptional activator"/>
    <property type="match status" value="1"/>
</dbReference>
<dbReference type="PANTHER" id="PTHR30537:SF74">
    <property type="entry name" value="HTH-TYPE TRANSCRIPTIONAL REGULATOR TRPI"/>
    <property type="match status" value="1"/>
</dbReference>
<dbReference type="PROSITE" id="PS50931">
    <property type="entry name" value="HTH_LYSR"/>
    <property type="match status" value="1"/>
</dbReference>
<dbReference type="FunFam" id="1.10.10.10:FF:000001">
    <property type="entry name" value="LysR family transcriptional regulator"/>
    <property type="match status" value="1"/>
</dbReference>
<dbReference type="GO" id="GO:0043565">
    <property type="term" value="F:sequence-specific DNA binding"/>
    <property type="evidence" value="ECO:0007669"/>
    <property type="project" value="TreeGrafter"/>
</dbReference>
<keyword evidence="2" id="KW-0805">Transcription regulation</keyword>
<dbReference type="InterPro" id="IPR005119">
    <property type="entry name" value="LysR_subst-bd"/>
</dbReference>
<keyword evidence="4" id="KW-0804">Transcription</keyword>
<keyword evidence="3" id="KW-0238">DNA-binding</keyword>
<feature type="domain" description="HTH lysR-type" evidence="5">
    <location>
        <begin position="7"/>
        <end position="64"/>
    </location>
</feature>
<keyword evidence="7" id="KW-1185">Reference proteome</keyword>
<dbReference type="GO" id="GO:0003700">
    <property type="term" value="F:DNA-binding transcription factor activity"/>
    <property type="evidence" value="ECO:0007669"/>
    <property type="project" value="InterPro"/>
</dbReference>
<dbReference type="InterPro" id="IPR000847">
    <property type="entry name" value="LysR_HTH_N"/>
</dbReference>